<evidence type="ECO:0000313" key="1">
    <source>
        <dbReference type="EMBL" id="WDI05129.1"/>
    </source>
</evidence>
<keyword evidence="2" id="KW-1185">Reference proteome</keyword>
<dbReference type="EMBL" id="CP118109">
    <property type="protein sequence ID" value="WDI05129.1"/>
    <property type="molecule type" value="Genomic_DNA"/>
</dbReference>
<dbReference type="RefSeq" id="WP_274338722.1">
    <property type="nucleotide sequence ID" value="NZ_CP118109.1"/>
</dbReference>
<reference evidence="1 2" key="1">
    <citation type="submission" date="2023-02" db="EMBL/GenBank/DDBJ databases">
        <title>Pathogen: clinical or host-associated sample.</title>
        <authorList>
            <person name="Hergert J."/>
            <person name="Casey R."/>
            <person name="Wagner J."/>
            <person name="Young E.L."/>
            <person name="Oakeson K.F."/>
        </authorList>
    </citation>
    <scope>NUCLEOTIDE SEQUENCE [LARGE SCALE GENOMIC DNA]</scope>
    <source>
        <strain evidence="1 2">2022CK-00829</strain>
        <plasmid evidence="1 2">unnamed1</plasmid>
    </source>
</reference>
<evidence type="ECO:0000313" key="2">
    <source>
        <dbReference type="Proteomes" id="UP001221519"/>
    </source>
</evidence>
<organism evidence="1 2">
    <name type="scientific">Paenibacillus urinalis</name>
    <dbReference type="NCBI Taxonomy" id="521520"/>
    <lineage>
        <taxon>Bacteria</taxon>
        <taxon>Bacillati</taxon>
        <taxon>Bacillota</taxon>
        <taxon>Bacilli</taxon>
        <taxon>Bacillales</taxon>
        <taxon>Paenibacillaceae</taxon>
        <taxon>Paenibacillus</taxon>
    </lineage>
</organism>
<sequence>MQPSPNIDYFQLPHIYSSVNLAIGKRIIVLGESTKGSLYDPIAITSVTLAEKVFGEGPLIERFKDLYLGGQVGAYLMRVERNALQTSLSALLKFPFDLIYIDGVYFNTHPEAIQKFIQFAQDKEYQGQLIHGFFDVKDLDSMESIRAIYSDIKSLTQTTENGDEELGKYFSVVFDQMKDHHAAAVYAGLVASLNPEKSPVNKTLNVELKQELSKEDMQELSAAGIVCFKDSLKKGVVCSSSSCAVATSSSASKHISNLRIAQFLIQEIADHLQEYVGRIGIEYIISEAEAIIQSIAESHMDAQRIKRYDYTLEPDRLRGVINIEIEIVPIFSVYAMTQTSQVRVRT</sequence>
<proteinExistence type="predicted"/>
<protein>
    <submittedName>
        <fullName evidence="1">Uncharacterized protein</fullName>
    </submittedName>
</protein>
<dbReference type="Proteomes" id="UP001221519">
    <property type="component" value="Plasmid unnamed1"/>
</dbReference>
<accession>A0ABY7XK13</accession>
<keyword evidence="1" id="KW-0614">Plasmid</keyword>
<name>A0ABY7XK13_9BACL</name>
<geneLocation type="plasmid" evidence="1 2">
    <name>unnamed1</name>
</geneLocation>
<gene>
    <name evidence="1" type="ORF">PUW25_25310</name>
</gene>